<name>A0A1I3XQ61_9GAMM</name>
<keyword evidence="2" id="KW-1185">Reference proteome</keyword>
<dbReference type="Proteomes" id="UP000198841">
    <property type="component" value="Unassembled WGS sequence"/>
</dbReference>
<comment type="caution">
    <text evidence="1">The sequence shown here is derived from an EMBL/GenBank/DDBJ whole genome shotgun (WGS) entry which is preliminary data.</text>
</comment>
<organism evidence="1 2">
    <name type="scientific">Candidatus Pantoea symbiotica</name>
    <dbReference type="NCBI Taxonomy" id="1884370"/>
    <lineage>
        <taxon>Bacteria</taxon>
        <taxon>Pseudomonadati</taxon>
        <taxon>Pseudomonadota</taxon>
        <taxon>Gammaproteobacteria</taxon>
        <taxon>Enterobacterales</taxon>
        <taxon>Erwiniaceae</taxon>
        <taxon>Pantoea</taxon>
    </lineage>
</organism>
<dbReference type="EMBL" id="FOSD01000005">
    <property type="protein sequence ID" value="SFK21658.1"/>
    <property type="molecule type" value="Genomic_DNA"/>
</dbReference>
<accession>A0A1I3XQ61</accession>
<gene>
    <name evidence="1" type="ORF">SAMN05518863_105220</name>
</gene>
<evidence type="ECO:0000313" key="2">
    <source>
        <dbReference type="Proteomes" id="UP000198841"/>
    </source>
</evidence>
<reference evidence="1 2" key="1">
    <citation type="submission" date="2016-10" db="EMBL/GenBank/DDBJ databases">
        <authorList>
            <person name="Varghese N."/>
            <person name="Submissions S."/>
        </authorList>
    </citation>
    <scope>NUCLEOTIDE SEQUENCE [LARGE SCALE GENOMIC DNA]</scope>
    <source>
        <strain evidence="1 2">YR512</strain>
    </source>
</reference>
<sequence length="49" mass="5747">MTCSFVFVDQTFSSLTVHEWLHFVECVLRSSFVACCDSRVYFLNESTHH</sequence>
<protein>
    <submittedName>
        <fullName evidence="1">Uncharacterized protein</fullName>
    </submittedName>
</protein>
<proteinExistence type="predicted"/>
<evidence type="ECO:0000313" key="1">
    <source>
        <dbReference type="EMBL" id="SFK21658.1"/>
    </source>
</evidence>